<gene>
    <name evidence="1" type="ORF">FEM48_Zijuj06G0170600</name>
</gene>
<dbReference type="AlphaFoldDB" id="A0A978VAI6"/>
<dbReference type="Proteomes" id="UP000813462">
    <property type="component" value="Unassembled WGS sequence"/>
</dbReference>
<sequence>MILPSEYILRRLSKSAKIGEVWDDNGQEMNDQNDMSLVTRHASLSRACSNLIDDASLTIKDTKFLLNEIELLRGKIKEMNGLNLHGAKRS</sequence>
<organism evidence="1 2">
    <name type="scientific">Ziziphus jujuba var. spinosa</name>
    <dbReference type="NCBI Taxonomy" id="714518"/>
    <lineage>
        <taxon>Eukaryota</taxon>
        <taxon>Viridiplantae</taxon>
        <taxon>Streptophyta</taxon>
        <taxon>Embryophyta</taxon>
        <taxon>Tracheophyta</taxon>
        <taxon>Spermatophyta</taxon>
        <taxon>Magnoliopsida</taxon>
        <taxon>eudicotyledons</taxon>
        <taxon>Gunneridae</taxon>
        <taxon>Pentapetalae</taxon>
        <taxon>rosids</taxon>
        <taxon>fabids</taxon>
        <taxon>Rosales</taxon>
        <taxon>Rhamnaceae</taxon>
        <taxon>Paliureae</taxon>
        <taxon>Ziziphus</taxon>
    </lineage>
</organism>
<name>A0A978VAI6_ZIZJJ</name>
<reference evidence="1" key="1">
    <citation type="journal article" date="2021" name="Front. Plant Sci.">
        <title>Chromosome-Scale Genome Assembly for Chinese Sour Jujube and Insights Into Its Genome Evolution and Domestication Signature.</title>
        <authorList>
            <person name="Shen L.-Y."/>
            <person name="Luo H."/>
            <person name="Wang X.-L."/>
            <person name="Wang X.-M."/>
            <person name="Qiu X.-J."/>
            <person name="Liu H."/>
            <person name="Zhou S.-S."/>
            <person name="Jia K.-H."/>
            <person name="Nie S."/>
            <person name="Bao Y.-T."/>
            <person name="Zhang R.-G."/>
            <person name="Yun Q.-Z."/>
            <person name="Chai Y.-H."/>
            <person name="Lu J.-Y."/>
            <person name="Li Y."/>
            <person name="Zhao S.-W."/>
            <person name="Mao J.-F."/>
            <person name="Jia S.-G."/>
            <person name="Mao Y.-M."/>
        </authorList>
    </citation>
    <scope>NUCLEOTIDE SEQUENCE</scope>
    <source>
        <strain evidence="1">AT0</strain>
        <tissue evidence="1">Leaf</tissue>
    </source>
</reference>
<evidence type="ECO:0000313" key="2">
    <source>
        <dbReference type="Proteomes" id="UP000813462"/>
    </source>
</evidence>
<dbReference type="EMBL" id="JAEACU010000006">
    <property type="protein sequence ID" value="KAH7524921.1"/>
    <property type="molecule type" value="Genomic_DNA"/>
</dbReference>
<comment type="caution">
    <text evidence="1">The sequence shown here is derived from an EMBL/GenBank/DDBJ whole genome shotgun (WGS) entry which is preliminary data.</text>
</comment>
<protein>
    <submittedName>
        <fullName evidence="1">Uncharacterized protein</fullName>
    </submittedName>
</protein>
<accession>A0A978VAI6</accession>
<evidence type="ECO:0000313" key="1">
    <source>
        <dbReference type="EMBL" id="KAH7524921.1"/>
    </source>
</evidence>
<proteinExistence type="predicted"/>